<keyword evidence="2" id="KW-1185">Reference proteome</keyword>
<dbReference type="RefSeq" id="WP_203224679.1">
    <property type="nucleotide sequence ID" value="NZ_JAETXL010000072.1"/>
</dbReference>
<feature type="non-terminal residue" evidence="1">
    <location>
        <position position="89"/>
    </location>
</feature>
<gene>
    <name evidence="1" type="ORF">JMF97_30700</name>
</gene>
<evidence type="ECO:0000313" key="1">
    <source>
        <dbReference type="EMBL" id="MBL6280514.1"/>
    </source>
</evidence>
<proteinExistence type="predicted"/>
<dbReference type="Proteomes" id="UP000661193">
    <property type="component" value="Unassembled WGS sequence"/>
</dbReference>
<comment type="caution">
    <text evidence="1">The sequence shown here is derived from an EMBL/GenBank/DDBJ whole genome shotgun (WGS) entry which is preliminary data.</text>
</comment>
<dbReference type="EMBL" id="JAETXL010000072">
    <property type="protein sequence ID" value="MBL6280514.1"/>
    <property type="molecule type" value="Genomic_DNA"/>
</dbReference>
<protein>
    <submittedName>
        <fullName evidence="1">Uncharacterized protein</fullName>
    </submittedName>
</protein>
<evidence type="ECO:0000313" key="2">
    <source>
        <dbReference type="Proteomes" id="UP000661193"/>
    </source>
</evidence>
<accession>A0ABS1UWE8</accession>
<reference evidence="1 2" key="1">
    <citation type="submission" date="2021-01" db="EMBL/GenBank/DDBJ databases">
        <title>Genome sequencing of Micromonospora fiedleri MG-37.</title>
        <authorList>
            <person name="Moreland P.E.J."/>
            <person name="Stach J.E.M."/>
        </authorList>
    </citation>
    <scope>NUCLEOTIDE SEQUENCE [LARGE SCALE GENOMIC DNA]</scope>
    <source>
        <strain evidence="1 2">MG-37</strain>
    </source>
</reference>
<organism evidence="1 2">
    <name type="scientific">Micromonospora fiedleri</name>
    <dbReference type="NCBI Taxonomy" id="1157498"/>
    <lineage>
        <taxon>Bacteria</taxon>
        <taxon>Bacillati</taxon>
        <taxon>Actinomycetota</taxon>
        <taxon>Actinomycetes</taxon>
        <taxon>Micromonosporales</taxon>
        <taxon>Micromonosporaceae</taxon>
        <taxon>Micromonospora</taxon>
    </lineage>
</organism>
<sequence length="89" mass="10295">MCIRDRYHTLLGKSYEDSKRFKRLQELRGTPATADETISIHSPALPASNPPEKLLILKPVEQEEAEQEIIVQEIEYQEDSFLDDMSFVD</sequence>
<name>A0ABS1UWE8_9ACTN</name>